<dbReference type="PANTHER" id="PTHR44042:SF67">
    <property type="entry name" value="MYB-LIKE PROTEIN I"/>
    <property type="match status" value="1"/>
</dbReference>
<name>A0ABM0SZZ6_CAMSA</name>
<protein>
    <submittedName>
        <fullName evidence="5">Transcription factor DIVARICATA-like</fullName>
    </submittedName>
</protein>
<reference evidence="5" key="2">
    <citation type="submission" date="2025-08" db="UniProtKB">
        <authorList>
            <consortium name="RefSeq"/>
        </authorList>
    </citation>
    <scope>IDENTIFICATION</scope>
    <source>
        <tissue evidence="5">Leaf</tissue>
    </source>
</reference>
<accession>A0ABM0SZZ6</accession>
<sequence length="191" mass="22619">MAENSWTREENEKFKDSLVVFSAFLPTRFEKIAEYLQKPVPDVKKHYEEMVNDLLRGIAFPNELNEAQSSYEAERTKWSKETHEWFLIGLKRYGKDWRKIAILLDTKNPMQVAMYAHKYFNWQNSEKNVIDSPRANDIPDLVDNKIVNDVMKRRRHNNITLVDNNVDSTGQEELIHPQWQPQQEPVVRSPC</sequence>
<dbReference type="PANTHER" id="PTHR44042">
    <property type="entry name" value="DUPLICATED HOMEODOMAIN-LIKE SUPERFAMILY PROTEIN-RELATED"/>
    <property type="match status" value="1"/>
</dbReference>
<dbReference type="Pfam" id="PF00249">
    <property type="entry name" value="Myb_DNA-binding"/>
    <property type="match status" value="1"/>
</dbReference>
<gene>
    <name evidence="5" type="primary">LOC104704181</name>
</gene>
<comment type="subcellular location">
    <subcellularLocation>
        <location evidence="1">Nucleus</location>
    </subcellularLocation>
</comment>
<dbReference type="Proteomes" id="UP000694864">
    <property type="component" value="Chromosome 1"/>
</dbReference>
<proteinExistence type="predicted"/>
<dbReference type="SMART" id="SM00717">
    <property type="entry name" value="SANT"/>
    <property type="match status" value="2"/>
</dbReference>
<evidence type="ECO:0000256" key="1">
    <source>
        <dbReference type="ARBA" id="ARBA00004123"/>
    </source>
</evidence>
<evidence type="ECO:0000256" key="2">
    <source>
        <dbReference type="ARBA" id="ARBA00023242"/>
    </source>
</evidence>
<evidence type="ECO:0000313" key="4">
    <source>
        <dbReference type="Proteomes" id="UP000694864"/>
    </source>
</evidence>
<keyword evidence="2" id="KW-0539">Nucleus</keyword>
<dbReference type="InterPro" id="IPR001005">
    <property type="entry name" value="SANT/Myb"/>
</dbReference>
<keyword evidence="4" id="KW-1185">Reference proteome</keyword>
<feature type="domain" description="HTH myb-type" evidence="3">
    <location>
        <begin position="75"/>
        <end position="124"/>
    </location>
</feature>
<dbReference type="InterPro" id="IPR009057">
    <property type="entry name" value="Homeodomain-like_sf"/>
</dbReference>
<dbReference type="PROSITE" id="PS51294">
    <property type="entry name" value="HTH_MYB"/>
    <property type="match status" value="1"/>
</dbReference>
<dbReference type="SUPFAM" id="SSF46689">
    <property type="entry name" value="Homeodomain-like"/>
    <property type="match status" value="2"/>
</dbReference>
<evidence type="ECO:0000313" key="5">
    <source>
        <dbReference type="RefSeq" id="XP_010418615.1"/>
    </source>
</evidence>
<organism evidence="4 5">
    <name type="scientific">Camelina sativa</name>
    <name type="common">False flax</name>
    <name type="synonym">Myagrum sativum</name>
    <dbReference type="NCBI Taxonomy" id="90675"/>
    <lineage>
        <taxon>Eukaryota</taxon>
        <taxon>Viridiplantae</taxon>
        <taxon>Streptophyta</taxon>
        <taxon>Embryophyta</taxon>
        <taxon>Tracheophyta</taxon>
        <taxon>Spermatophyta</taxon>
        <taxon>Magnoliopsida</taxon>
        <taxon>eudicotyledons</taxon>
        <taxon>Gunneridae</taxon>
        <taxon>Pentapetalae</taxon>
        <taxon>rosids</taxon>
        <taxon>malvids</taxon>
        <taxon>Brassicales</taxon>
        <taxon>Brassicaceae</taxon>
        <taxon>Camelineae</taxon>
        <taxon>Camelina</taxon>
    </lineage>
</organism>
<dbReference type="InterPro" id="IPR017930">
    <property type="entry name" value="Myb_dom"/>
</dbReference>
<dbReference type="GeneID" id="104704181"/>
<dbReference type="Gene3D" id="1.10.10.60">
    <property type="entry name" value="Homeodomain-like"/>
    <property type="match status" value="2"/>
</dbReference>
<dbReference type="RefSeq" id="XP_010418615.1">
    <property type="nucleotide sequence ID" value="XM_010420313.1"/>
</dbReference>
<evidence type="ECO:0000259" key="3">
    <source>
        <dbReference type="PROSITE" id="PS51294"/>
    </source>
</evidence>
<dbReference type="CDD" id="cd00167">
    <property type="entry name" value="SANT"/>
    <property type="match status" value="1"/>
</dbReference>
<reference evidence="4" key="1">
    <citation type="journal article" date="2014" name="Nat. Commun.">
        <title>The emerging biofuel crop Camelina sativa retains a highly undifferentiated hexaploid genome structure.</title>
        <authorList>
            <person name="Kagale S."/>
            <person name="Koh C."/>
            <person name="Nixon J."/>
            <person name="Bollina V."/>
            <person name="Clarke W.E."/>
            <person name="Tuteja R."/>
            <person name="Spillane C."/>
            <person name="Robinson S.J."/>
            <person name="Links M.G."/>
            <person name="Clarke C."/>
            <person name="Higgins E.E."/>
            <person name="Huebert T."/>
            <person name="Sharpe A.G."/>
            <person name="Parkin I.A."/>
        </authorList>
    </citation>
    <scope>NUCLEOTIDE SEQUENCE [LARGE SCALE GENOMIC DNA]</scope>
    <source>
        <strain evidence="4">cv. DH55</strain>
    </source>
</reference>